<comment type="caution">
    <text evidence="4">The sequence shown here is derived from an EMBL/GenBank/DDBJ whole genome shotgun (WGS) entry which is preliminary data.</text>
</comment>
<feature type="binding site" evidence="3">
    <location>
        <position position="127"/>
    </location>
    <ligand>
        <name>a divalent metal cation</name>
        <dbReference type="ChEBI" id="CHEBI:60240"/>
    </ligand>
</feature>
<dbReference type="InterPro" id="IPR007837">
    <property type="entry name" value="DinB"/>
</dbReference>
<evidence type="ECO:0000256" key="3">
    <source>
        <dbReference type="PIRSR" id="PIRSR607837-1"/>
    </source>
</evidence>
<dbReference type="SUPFAM" id="SSF109854">
    <property type="entry name" value="DinB/YfiT-like putative metalloenzymes"/>
    <property type="match status" value="1"/>
</dbReference>
<gene>
    <name evidence="4" type="ORF">GCM10007140_08620</name>
</gene>
<dbReference type="RefSeq" id="WP_188387188.1">
    <property type="nucleotide sequence ID" value="NZ_BMFK01000001.1"/>
</dbReference>
<reference evidence="4" key="1">
    <citation type="journal article" date="2014" name="Int. J. Syst. Evol. Microbiol.">
        <title>Complete genome sequence of Corynebacterium casei LMG S-19264T (=DSM 44701T), isolated from a smear-ripened cheese.</title>
        <authorList>
            <consortium name="US DOE Joint Genome Institute (JGI-PGF)"/>
            <person name="Walter F."/>
            <person name="Albersmeier A."/>
            <person name="Kalinowski J."/>
            <person name="Ruckert C."/>
        </authorList>
    </citation>
    <scope>NUCLEOTIDE SEQUENCE</scope>
    <source>
        <strain evidence="4">CGMCC 1.12698</strain>
    </source>
</reference>
<sequence length="153" mass="18197">MIHLFQYNWQIRDEWFTLCEQLPERELRKERVGGPGSILYTLFHIVEVEHSWICAMQGKPDIPIHFENYQSLEAVKKLSDSLRLDSEPYLLDWSENIEQEQVYISWLEETFLKGEVIRHVIAHETHHIGQLSIWTRELGIEPVSVHFVGRNLM</sequence>
<reference evidence="4" key="2">
    <citation type="submission" date="2020-09" db="EMBL/GenBank/DDBJ databases">
        <authorList>
            <person name="Sun Q."/>
            <person name="Zhou Y."/>
        </authorList>
    </citation>
    <scope>NUCLEOTIDE SEQUENCE</scope>
    <source>
        <strain evidence="4">CGMCC 1.12698</strain>
    </source>
</reference>
<dbReference type="PANTHER" id="PTHR37302">
    <property type="entry name" value="SLR1116 PROTEIN"/>
    <property type="match status" value="1"/>
</dbReference>
<dbReference type="InterPro" id="IPR034660">
    <property type="entry name" value="DinB/YfiT-like"/>
</dbReference>
<proteinExistence type="inferred from homology"/>
<comment type="similarity">
    <text evidence="1">Belongs to the DinB family.</text>
</comment>
<dbReference type="EMBL" id="BMFK01000001">
    <property type="protein sequence ID" value="GGE60563.1"/>
    <property type="molecule type" value="Genomic_DNA"/>
</dbReference>
<dbReference type="GO" id="GO:0046872">
    <property type="term" value="F:metal ion binding"/>
    <property type="evidence" value="ECO:0007669"/>
    <property type="project" value="UniProtKB-KW"/>
</dbReference>
<dbReference type="AlphaFoldDB" id="A0A917ALI0"/>
<keyword evidence="5" id="KW-1185">Reference proteome</keyword>
<dbReference type="PANTHER" id="PTHR37302:SF3">
    <property type="entry name" value="DAMAGE-INDUCIBLE PROTEIN DINB"/>
    <property type="match status" value="1"/>
</dbReference>
<evidence type="ECO:0000313" key="5">
    <source>
        <dbReference type="Proteomes" id="UP000605259"/>
    </source>
</evidence>
<name>A0A917ALI0_9BACI</name>
<evidence type="ECO:0000313" key="4">
    <source>
        <dbReference type="EMBL" id="GGE60563.1"/>
    </source>
</evidence>
<dbReference type="Proteomes" id="UP000605259">
    <property type="component" value="Unassembled WGS sequence"/>
</dbReference>
<organism evidence="4 5">
    <name type="scientific">Priestia taiwanensis</name>
    <dbReference type="NCBI Taxonomy" id="1347902"/>
    <lineage>
        <taxon>Bacteria</taxon>
        <taxon>Bacillati</taxon>
        <taxon>Bacillota</taxon>
        <taxon>Bacilli</taxon>
        <taxon>Bacillales</taxon>
        <taxon>Bacillaceae</taxon>
        <taxon>Priestia</taxon>
    </lineage>
</organism>
<dbReference type="Pfam" id="PF05163">
    <property type="entry name" value="DinB"/>
    <property type="match status" value="1"/>
</dbReference>
<evidence type="ECO:0000256" key="2">
    <source>
        <dbReference type="ARBA" id="ARBA00022723"/>
    </source>
</evidence>
<evidence type="ECO:0000256" key="1">
    <source>
        <dbReference type="ARBA" id="ARBA00008635"/>
    </source>
</evidence>
<feature type="binding site" evidence="3">
    <location>
        <position position="44"/>
    </location>
    <ligand>
        <name>a divalent metal cation</name>
        <dbReference type="ChEBI" id="CHEBI:60240"/>
    </ligand>
</feature>
<keyword evidence="2 3" id="KW-0479">Metal-binding</keyword>
<accession>A0A917ALI0</accession>
<protein>
    <submittedName>
        <fullName evidence="4">DNA damage-inducible protein DinB</fullName>
    </submittedName>
</protein>
<dbReference type="Gene3D" id="1.20.120.450">
    <property type="entry name" value="dinb family like domain"/>
    <property type="match status" value="1"/>
</dbReference>
<feature type="binding site" evidence="3">
    <location>
        <position position="123"/>
    </location>
    <ligand>
        <name>a divalent metal cation</name>
        <dbReference type="ChEBI" id="CHEBI:60240"/>
    </ligand>
</feature>